<keyword evidence="3" id="KW-1185">Reference proteome</keyword>
<dbReference type="InterPro" id="IPR051681">
    <property type="entry name" value="Ser/Thr_Kinases-Pseudokinases"/>
</dbReference>
<organism evidence="2 3">
    <name type="scientific">Deinococcus arcticus</name>
    <dbReference type="NCBI Taxonomy" id="2136176"/>
    <lineage>
        <taxon>Bacteria</taxon>
        <taxon>Thermotogati</taxon>
        <taxon>Deinococcota</taxon>
        <taxon>Deinococci</taxon>
        <taxon>Deinococcales</taxon>
        <taxon>Deinococcaceae</taxon>
        <taxon>Deinococcus</taxon>
    </lineage>
</organism>
<dbReference type="Pfam" id="PF00069">
    <property type="entry name" value="Pkinase"/>
    <property type="match status" value="1"/>
</dbReference>
<dbReference type="GO" id="GO:0005524">
    <property type="term" value="F:ATP binding"/>
    <property type="evidence" value="ECO:0007669"/>
    <property type="project" value="InterPro"/>
</dbReference>
<proteinExistence type="predicted"/>
<name>A0A2T3WCL7_9DEIO</name>
<dbReference type="PROSITE" id="PS00108">
    <property type="entry name" value="PROTEIN_KINASE_ST"/>
    <property type="match status" value="1"/>
</dbReference>
<dbReference type="CDD" id="cd14014">
    <property type="entry name" value="STKc_PknB_like"/>
    <property type="match status" value="1"/>
</dbReference>
<accession>A0A2T3WCL7</accession>
<evidence type="ECO:0000259" key="1">
    <source>
        <dbReference type="PROSITE" id="PS50011"/>
    </source>
</evidence>
<reference evidence="2 3" key="1">
    <citation type="submission" date="2018-03" db="EMBL/GenBank/DDBJ databases">
        <title>Draft genome of Deinococcus sp. OD32.</title>
        <authorList>
            <person name="Wang X.-P."/>
            <person name="Du Z.-J."/>
        </authorList>
    </citation>
    <scope>NUCLEOTIDE SEQUENCE [LARGE SCALE GENOMIC DNA]</scope>
    <source>
        <strain evidence="2 3">OD32</strain>
    </source>
</reference>
<dbReference type="InterPro" id="IPR011009">
    <property type="entry name" value="Kinase-like_dom_sf"/>
</dbReference>
<dbReference type="PROSITE" id="PS50011">
    <property type="entry name" value="PROTEIN_KINASE_DOM"/>
    <property type="match status" value="1"/>
</dbReference>
<dbReference type="EMBL" id="PYSV01000001">
    <property type="protein sequence ID" value="PTA69597.1"/>
    <property type="molecule type" value="Genomic_DNA"/>
</dbReference>
<dbReference type="Gene3D" id="1.10.510.10">
    <property type="entry name" value="Transferase(Phosphotransferase) domain 1"/>
    <property type="match status" value="1"/>
</dbReference>
<dbReference type="InterPro" id="IPR000719">
    <property type="entry name" value="Prot_kinase_dom"/>
</dbReference>
<evidence type="ECO:0000313" key="3">
    <source>
        <dbReference type="Proteomes" id="UP000240317"/>
    </source>
</evidence>
<evidence type="ECO:0000313" key="2">
    <source>
        <dbReference type="EMBL" id="PTA69597.1"/>
    </source>
</evidence>
<keyword evidence="2" id="KW-0418">Kinase</keyword>
<dbReference type="RefSeq" id="WP_107136191.1">
    <property type="nucleotide sequence ID" value="NZ_PYSV01000001.1"/>
</dbReference>
<feature type="domain" description="Protein kinase" evidence="1">
    <location>
        <begin position="1"/>
        <end position="252"/>
    </location>
</feature>
<comment type="caution">
    <text evidence="2">The sequence shown here is derived from an EMBL/GenBank/DDBJ whole genome shotgun (WGS) entry which is preliminary data.</text>
</comment>
<keyword evidence="2" id="KW-0808">Transferase</keyword>
<dbReference type="GO" id="GO:0004674">
    <property type="term" value="F:protein serine/threonine kinase activity"/>
    <property type="evidence" value="ECO:0007669"/>
    <property type="project" value="UniProtKB-KW"/>
</dbReference>
<dbReference type="PANTHER" id="PTHR44329">
    <property type="entry name" value="SERINE/THREONINE-PROTEIN KINASE TNNI3K-RELATED"/>
    <property type="match status" value="1"/>
</dbReference>
<gene>
    <name evidence="2" type="ORF">C8263_00775</name>
</gene>
<dbReference type="OrthoDB" id="9788659at2"/>
<dbReference type="InterPro" id="IPR008271">
    <property type="entry name" value="Ser/Thr_kinase_AS"/>
</dbReference>
<dbReference type="Proteomes" id="UP000240317">
    <property type="component" value="Unassembled WGS sequence"/>
</dbReference>
<dbReference type="AlphaFoldDB" id="A0A2T3WCL7"/>
<keyword evidence="2" id="KW-0723">Serine/threonine-protein kinase</keyword>
<protein>
    <submittedName>
        <fullName evidence="2">Serine/threonine protein kinase</fullName>
    </submittedName>
</protein>
<dbReference type="SUPFAM" id="SSF56112">
    <property type="entry name" value="Protein kinase-like (PK-like)"/>
    <property type="match status" value="1"/>
</dbReference>
<sequence length="270" mass="28742">MSRDVSAELQARQPLTEHGGVRCEQALWRGQTVFVKTLLSDSPDLQARFVHEGEVATRVACPLIVSPLLCTPRHLLFPFVPGGTLRERLDRSGPLGADEATQVTAGVLLAAAHLHARGVTHQDLKPENVLLAGGQASTQSVRVIDFGMSHARGLPLDIHSGTRMGTPHFMAPEQFLGLRGEPRSDLYSAGVLLFDCLAGAPPYEDALGWLAGVHDRRAALPGPAALHEVLRAALGRDPDDRPASAAQMLALLQSARAALGLAPVPEDLCP</sequence>
<dbReference type="SMART" id="SM00220">
    <property type="entry name" value="S_TKc"/>
    <property type="match status" value="1"/>
</dbReference>